<name>A0A7S3CGW4_9CHLO</name>
<dbReference type="PIRSF" id="PIRSF006615">
    <property type="entry name" value="Zn_crbxpep_Taq"/>
    <property type="match status" value="1"/>
</dbReference>
<dbReference type="CDD" id="cd06460">
    <property type="entry name" value="M32_Taq"/>
    <property type="match status" value="1"/>
</dbReference>
<accession>A0A7S3CGW4</accession>
<evidence type="ECO:0000256" key="1">
    <source>
        <dbReference type="PIRSR" id="PIRSR006615-2"/>
    </source>
</evidence>
<dbReference type="InterPro" id="IPR001333">
    <property type="entry name" value="Peptidase_M32_Taq"/>
</dbReference>
<dbReference type="EMBL" id="CP151501">
    <property type="protein sequence ID" value="WZN59354.1"/>
    <property type="molecule type" value="Genomic_DNA"/>
</dbReference>
<dbReference type="GO" id="GO:0006508">
    <property type="term" value="P:proteolysis"/>
    <property type="evidence" value="ECO:0007669"/>
    <property type="project" value="InterPro"/>
</dbReference>
<sequence>MSTRLGPLALGRSATVAARQSGTRAIRYGIRSSAMAKSSTSYQKLADELREIDSLQGISSILSWDELVVMKPKSAESRAAQKSALASVLHQRMTSKALGDLIASAEREVDALDAFEKASVRDARRQYDRKIKLPAELAKTEARLGSEGYQAWAKAKESGDYAVFKPFLESIVRLRQEEAAAVAPDEMSYDFQIDKFERGMTAPRLKEIFDELKPGLVDLIKEVSTATPLEIHHHLRGAEGGATFDPEVQASLCEDVMRKLGFDGILSRSLHPFTGGTAQDVRITTRYDPSDFISGVAGLVHETGHALYEENRPCGPQLGLPVSSALSMGIHESMSLLFERMVGQSEEFWEYFQPLVEEKFEHMKGVPASAYYDAINQVKSSNLIRVDADELTYPLHIVIRFELEQGLFDGTITCDDLPERWNELYEKYLGLKVPNDKEGVLQDVHWGSLAFGYFPSYSLGAMYACQFFAEAERAIPRLRGQIREGNFEPLRAWLTENIHSKGSLYPSADELCEAVTGKKLDPKIYLEFLREKYRKLYKIQ</sequence>
<dbReference type="GO" id="GO:0004181">
    <property type="term" value="F:metallocarboxypeptidase activity"/>
    <property type="evidence" value="ECO:0007669"/>
    <property type="project" value="InterPro"/>
</dbReference>
<proteinExistence type="predicted"/>
<dbReference type="Pfam" id="PF02074">
    <property type="entry name" value="Peptidase_M32"/>
    <property type="match status" value="1"/>
</dbReference>
<reference evidence="3 4" key="2">
    <citation type="submission" date="2024-03" db="EMBL/GenBank/DDBJ databases">
        <title>Complete genome sequence of the green alga Chloropicon roscoffensis RCC1871.</title>
        <authorList>
            <person name="Lemieux C."/>
            <person name="Pombert J.-F."/>
            <person name="Otis C."/>
            <person name="Turmel M."/>
        </authorList>
    </citation>
    <scope>NUCLEOTIDE SEQUENCE [LARGE SCALE GENOMIC DNA]</scope>
    <source>
        <strain evidence="3 4">RCC1871</strain>
    </source>
</reference>
<dbReference type="AlphaFoldDB" id="A0A7S3CGW4"/>
<evidence type="ECO:0000313" key="4">
    <source>
        <dbReference type="Proteomes" id="UP001472866"/>
    </source>
</evidence>
<evidence type="ECO:0000313" key="3">
    <source>
        <dbReference type="EMBL" id="WZN59354.1"/>
    </source>
</evidence>
<dbReference type="Gene3D" id="1.10.1370.30">
    <property type="match status" value="1"/>
</dbReference>
<dbReference type="PROSITE" id="PS52034">
    <property type="entry name" value="PEPTIDASE_M32"/>
    <property type="match status" value="1"/>
</dbReference>
<organism evidence="2">
    <name type="scientific">Chloropicon roscoffensis</name>
    <dbReference type="NCBI Taxonomy" id="1461544"/>
    <lineage>
        <taxon>Eukaryota</taxon>
        <taxon>Viridiplantae</taxon>
        <taxon>Chlorophyta</taxon>
        <taxon>Chloropicophyceae</taxon>
        <taxon>Chloropicales</taxon>
        <taxon>Chloropicaceae</taxon>
        <taxon>Chloropicon</taxon>
    </lineage>
</organism>
<evidence type="ECO:0000313" key="2">
    <source>
        <dbReference type="EMBL" id="CAE0194015.1"/>
    </source>
</evidence>
<protein>
    <submittedName>
        <fullName evidence="3">Thermostable carboxypeptidase</fullName>
    </submittedName>
</protein>
<keyword evidence="4" id="KW-1185">Reference proteome</keyword>
<gene>
    <name evidence="2" type="ORF">CROS1456_LOCUS7106</name>
    <name evidence="3" type="ORF">HKI87_01g08800</name>
</gene>
<dbReference type="PRINTS" id="PR00998">
    <property type="entry name" value="CRBOXYPTASET"/>
</dbReference>
<dbReference type="SUPFAM" id="SSF55486">
    <property type="entry name" value="Metalloproteases ('zincins'), catalytic domain"/>
    <property type="match status" value="1"/>
</dbReference>
<keyword evidence="3" id="KW-0645">Protease</keyword>
<reference evidence="2" key="1">
    <citation type="submission" date="2021-01" db="EMBL/GenBank/DDBJ databases">
        <authorList>
            <person name="Corre E."/>
            <person name="Pelletier E."/>
            <person name="Niang G."/>
            <person name="Scheremetjew M."/>
            <person name="Finn R."/>
            <person name="Kale V."/>
            <person name="Holt S."/>
            <person name="Cochrane G."/>
            <person name="Meng A."/>
            <person name="Brown T."/>
            <person name="Cohen L."/>
        </authorList>
    </citation>
    <scope>NUCLEOTIDE SEQUENCE</scope>
    <source>
        <strain evidence="2">RCC1871</strain>
    </source>
</reference>
<dbReference type="EMBL" id="HBHZ01009241">
    <property type="protein sequence ID" value="CAE0194015.1"/>
    <property type="molecule type" value="Transcribed_RNA"/>
</dbReference>
<dbReference type="PANTHER" id="PTHR34217:SF1">
    <property type="entry name" value="CARBOXYPEPTIDASE 1"/>
    <property type="match status" value="1"/>
</dbReference>
<feature type="active site" description="Proton donor/acceptor" evidence="1">
    <location>
        <position position="302"/>
    </location>
</feature>
<dbReference type="PANTHER" id="PTHR34217">
    <property type="entry name" value="METAL-DEPENDENT CARBOXYPEPTIDASE"/>
    <property type="match status" value="1"/>
</dbReference>
<keyword evidence="3" id="KW-0378">Hydrolase</keyword>
<keyword evidence="3" id="KW-0121">Carboxypeptidase</keyword>
<dbReference type="Proteomes" id="UP001472866">
    <property type="component" value="Chromosome 01"/>
</dbReference>